<comment type="caution">
    <text evidence="4">The sequence shown here is derived from an EMBL/GenBank/DDBJ whole genome shotgun (WGS) entry which is preliminary data.</text>
</comment>
<dbReference type="InterPro" id="IPR012347">
    <property type="entry name" value="Ferritin-like"/>
</dbReference>
<evidence type="ECO:0000256" key="2">
    <source>
        <dbReference type="SAM" id="SignalP"/>
    </source>
</evidence>
<dbReference type="PANTHER" id="PTHR36933">
    <property type="entry name" value="SLL0788 PROTEIN"/>
    <property type="match status" value="1"/>
</dbReference>
<evidence type="ECO:0000313" key="5">
    <source>
        <dbReference type="Proteomes" id="UP000234632"/>
    </source>
</evidence>
<feature type="compositionally biased region" description="Low complexity" evidence="1">
    <location>
        <begin position="31"/>
        <end position="60"/>
    </location>
</feature>
<evidence type="ECO:0000313" key="4">
    <source>
        <dbReference type="EMBL" id="PLC11459.1"/>
    </source>
</evidence>
<dbReference type="Pfam" id="PF03713">
    <property type="entry name" value="DUF305"/>
    <property type="match status" value="1"/>
</dbReference>
<feature type="region of interest" description="Disordered" evidence="1">
    <location>
        <begin position="22"/>
        <end position="62"/>
    </location>
</feature>
<dbReference type="RefSeq" id="WP_098055597.1">
    <property type="nucleotide sequence ID" value="NZ_LOMZ01000001.1"/>
</dbReference>
<evidence type="ECO:0000256" key="1">
    <source>
        <dbReference type="SAM" id="MobiDB-lite"/>
    </source>
</evidence>
<dbReference type="EMBL" id="LOMZ01000001">
    <property type="protein sequence ID" value="PLC11459.1"/>
    <property type="molecule type" value="Genomic_DNA"/>
</dbReference>
<protein>
    <submittedName>
        <fullName evidence="4">DUF305 domain-containing protein</fullName>
    </submittedName>
</protein>
<proteinExistence type="predicted"/>
<gene>
    <name evidence="4" type="ORF">AUQ48_03350</name>
</gene>
<keyword evidence="2" id="KW-0732">Signal</keyword>
<dbReference type="AlphaFoldDB" id="A0A2N4SZU5"/>
<dbReference type="InterPro" id="IPR005183">
    <property type="entry name" value="DUF305_CopM-like"/>
</dbReference>
<dbReference type="Gene3D" id="1.20.1260.10">
    <property type="match status" value="1"/>
</dbReference>
<feature type="signal peptide" evidence="2">
    <location>
        <begin position="1"/>
        <end position="19"/>
    </location>
</feature>
<dbReference type="PROSITE" id="PS51257">
    <property type="entry name" value="PROKAR_LIPOPROTEIN"/>
    <property type="match status" value="1"/>
</dbReference>
<dbReference type="Proteomes" id="UP000234632">
    <property type="component" value="Unassembled WGS sequence"/>
</dbReference>
<evidence type="ECO:0000259" key="3">
    <source>
        <dbReference type="Pfam" id="PF03713"/>
    </source>
</evidence>
<feature type="chain" id="PRO_5039143676" evidence="2">
    <location>
        <begin position="20"/>
        <end position="221"/>
    </location>
</feature>
<dbReference type="PANTHER" id="PTHR36933:SF1">
    <property type="entry name" value="SLL0788 PROTEIN"/>
    <property type="match status" value="1"/>
</dbReference>
<name>A0A2N4SZU5_9MICC</name>
<organism evidence="4 5">
    <name type="scientific">Kocuria flava</name>
    <dbReference type="NCBI Taxonomy" id="446860"/>
    <lineage>
        <taxon>Bacteria</taxon>
        <taxon>Bacillati</taxon>
        <taxon>Actinomycetota</taxon>
        <taxon>Actinomycetes</taxon>
        <taxon>Micrococcales</taxon>
        <taxon>Micrococcaceae</taxon>
        <taxon>Kocuria</taxon>
    </lineage>
</organism>
<feature type="domain" description="DUF305" evidence="3">
    <location>
        <begin position="69"/>
        <end position="214"/>
    </location>
</feature>
<reference evidence="4 5" key="1">
    <citation type="submission" date="2015-12" db="EMBL/GenBank/DDBJ databases">
        <authorList>
            <person name="Shamseldin A."/>
            <person name="Moawad H."/>
            <person name="Abd El-Rahim W.M."/>
            <person name="Sadowsky M.J."/>
        </authorList>
    </citation>
    <scope>NUCLEOTIDE SEQUENCE [LARGE SCALE GENOMIC DNA]</scope>
    <source>
        <strain evidence="4 5">S43</strain>
    </source>
</reference>
<sequence length="221" mass="23344">MNRASSLTAVALASALALAGCGTGGEQNTDAASETTSSTAAATGAGSPSSTPSGATSGEPIAEEHNDDDVMFAQMMIPHHQQAVDMSETLLAKDDIPADVQDFAQKVIDAQGPEIERMNQMLQTWEAPMSGEDSTSMDHGAGGMMSEEDMGMLTDAQGTDAARLYLEQMTVHHEGAVEMAQEQIEQGQNPQAVELARQVVEDQEAEITEMEQMLQELPDGS</sequence>
<accession>A0A2N4SZU5</accession>